<organism evidence="2 3">
    <name type="scientific">Nocardia rhizosphaerae</name>
    <dbReference type="NCBI Taxonomy" id="1691571"/>
    <lineage>
        <taxon>Bacteria</taxon>
        <taxon>Bacillati</taxon>
        <taxon>Actinomycetota</taxon>
        <taxon>Actinomycetes</taxon>
        <taxon>Mycobacteriales</taxon>
        <taxon>Nocardiaceae</taxon>
        <taxon>Nocardia</taxon>
    </lineage>
</organism>
<reference evidence="3" key="1">
    <citation type="journal article" date="2019" name="Int. J. Syst. Evol. Microbiol.">
        <title>The Global Catalogue of Microorganisms (GCM) 10K type strain sequencing project: providing services to taxonomists for standard genome sequencing and annotation.</title>
        <authorList>
            <consortium name="The Broad Institute Genomics Platform"/>
            <consortium name="The Broad Institute Genome Sequencing Center for Infectious Disease"/>
            <person name="Wu L."/>
            <person name="Ma J."/>
        </authorList>
    </citation>
    <scope>NUCLEOTIDE SEQUENCE [LARGE SCALE GENOMIC DNA]</scope>
    <source>
        <strain evidence="3">CGMCC 4.7204</strain>
    </source>
</reference>
<evidence type="ECO:0000256" key="1">
    <source>
        <dbReference type="SAM" id="Coils"/>
    </source>
</evidence>
<keyword evidence="1" id="KW-0175">Coiled coil</keyword>
<dbReference type="EMBL" id="JBHSBA010000018">
    <property type="protein sequence ID" value="MFC4128969.1"/>
    <property type="molecule type" value="Genomic_DNA"/>
</dbReference>
<comment type="caution">
    <text evidence="2">The sequence shown here is derived from an EMBL/GenBank/DDBJ whole genome shotgun (WGS) entry which is preliminary data.</text>
</comment>
<gene>
    <name evidence="2" type="ORF">ACFOW8_28965</name>
</gene>
<proteinExistence type="predicted"/>
<dbReference type="Proteomes" id="UP001595767">
    <property type="component" value="Unassembled WGS sequence"/>
</dbReference>
<accession>A0ABV8LFB5</accession>
<dbReference type="RefSeq" id="WP_378554856.1">
    <property type="nucleotide sequence ID" value="NZ_JBHSBA010000018.1"/>
</dbReference>
<keyword evidence="3" id="KW-1185">Reference proteome</keyword>
<evidence type="ECO:0008006" key="4">
    <source>
        <dbReference type="Google" id="ProtNLM"/>
    </source>
</evidence>
<sequence length="78" mass="8723">MTEALDRLKQATRKYLRLSDQTEKAKREVLDAALGALRDGETPNNVAEASPFTAGYLRKIARENGVEPAKRGVKPRRK</sequence>
<evidence type="ECO:0000313" key="3">
    <source>
        <dbReference type="Proteomes" id="UP001595767"/>
    </source>
</evidence>
<feature type="coiled-coil region" evidence="1">
    <location>
        <begin position="1"/>
        <end position="28"/>
    </location>
</feature>
<evidence type="ECO:0000313" key="2">
    <source>
        <dbReference type="EMBL" id="MFC4128969.1"/>
    </source>
</evidence>
<protein>
    <recommendedName>
        <fullName evidence="4">Transcriptional regulator</fullName>
    </recommendedName>
</protein>
<name>A0ABV8LFB5_9NOCA</name>